<evidence type="ECO:0000259" key="1">
    <source>
        <dbReference type="PROSITE" id="PS50943"/>
    </source>
</evidence>
<dbReference type="InterPro" id="IPR010982">
    <property type="entry name" value="Lambda_DNA-bd_dom_sf"/>
</dbReference>
<name>A0A100WIX3_MYCCR</name>
<dbReference type="STRING" id="228230.RMCC_6127"/>
<dbReference type="AlphaFoldDB" id="A0A100WIX3"/>
<comment type="caution">
    <text evidence="2">The sequence shown here is derived from an EMBL/GenBank/DDBJ whole genome shotgun (WGS) entry which is preliminary data.</text>
</comment>
<proteinExistence type="predicted"/>
<dbReference type="Proteomes" id="UP000069443">
    <property type="component" value="Unassembled WGS sequence"/>
</dbReference>
<protein>
    <recommendedName>
        <fullName evidence="1">HTH cro/C1-type domain-containing protein</fullName>
    </recommendedName>
</protein>
<evidence type="ECO:0000313" key="2">
    <source>
        <dbReference type="EMBL" id="GAS99162.1"/>
    </source>
</evidence>
<reference evidence="3" key="1">
    <citation type="journal article" date="2016" name="Genome Announc.">
        <title>Draft Genome Sequences of Five Rapidly Growing Mycobacterium Species, M. thermoresistibile, M. fortuitum subsp. acetamidolyticum, M. canariasense, M. brisbanense, and M. novocastrense.</title>
        <authorList>
            <person name="Katahira K."/>
            <person name="Ogura Y."/>
            <person name="Gotoh Y."/>
            <person name="Hayashi T."/>
        </authorList>
    </citation>
    <scope>NUCLEOTIDE SEQUENCE [LARGE SCALE GENOMIC DNA]</scope>
    <source>
        <strain evidence="3">JCM15298</strain>
    </source>
</reference>
<dbReference type="GO" id="GO:0003677">
    <property type="term" value="F:DNA binding"/>
    <property type="evidence" value="ECO:0007669"/>
    <property type="project" value="InterPro"/>
</dbReference>
<sequence>MCHTNNVSRLRQTFIDNPLVRGSVEAAVEWGGAMIDMAARRKLRDDGRGVAADSFAARLNRLFDTIYPPGRGPYASSELVRAVECRGMELSAPYLSQLRSGRRENPSLETMELIAEFFGIRSDYFTGRDEAYRRRLEEELDWIDLSRNPDVRRLASALIELPPGRREQLLAGF</sequence>
<dbReference type="Gene3D" id="1.10.260.40">
    <property type="entry name" value="lambda repressor-like DNA-binding domains"/>
    <property type="match status" value="1"/>
</dbReference>
<dbReference type="PROSITE" id="PS50943">
    <property type="entry name" value="HTH_CROC1"/>
    <property type="match status" value="1"/>
</dbReference>
<dbReference type="CDD" id="cd00093">
    <property type="entry name" value="HTH_XRE"/>
    <property type="match status" value="1"/>
</dbReference>
<reference evidence="3" key="2">
    <citation type="submission" date="2016-02" db="EMBL/GenBank/DDBJ databases">
        <title>Draft genome sequence of five rapidly growing Mycobacterium species.</title>
        <authorList>
            <person name="Katahira K."/>
            <person name="Gotou Y."/>
            <person name="Iida K."/>
            <person name="Ogura Y."/>
            <person name="Hayashi T."/>
        </authorList>
    </citation>
    <scope>NUCLEOTIDE SEQUENCE [LARGE SCALE GENOMIC DNA]</scope>
    <source>
        <strain evidence="3">JCM15298</strain>
    </source>
</reference>
<dbReference type="SUPFAM" id="SSF47413">
    <property type="entry name" value="lambda repressor-like DNA-binding domains"/>
    <property type="match status" value="1"/>
</dbReference>
<dbReference type="EMBL" id="BCSY01000129">
    <property type="protein sequence ID" value="GAS99162.1"/>
    <property type="molecule type" value="Genomic_DNA"/>
</dbReference>
<evidence type="ECO:0000313" key="3">
    <source>
        <dbReference type="Proteomes" id="UP000069443"/>
    </source>
</evidence>
<gene>
    <name evidence="2" type="ORF">RMCC_6127</name>
</gene>
<accession>A0A100WIX3</accession>
<keyword evidence="3" id="KW-1185">Reference proteome</keyword>
<feature type="domain" description="HTH cro/C1-type" evidence="1">
    <location>
        <begin position="90"/>
        <end position="125"/>
    </location>
</feature>
<organism evidence="2 3">
    <name type="scientific">Mycolicibacterium canariasense</name>
    <name type="common">Mycobacterium canariasense</name>
    <dbReference type="NCBI Taxonomy" id="228230"/>
    <lineage>
        <taxon>Bacteria</taxon>
        <taxon>Bacillati</taxon>
        <taxon>Actinomycetota</taxon>
        <taxon>Actinomycetes</taxon>
        <taxon>Mycobacteriales</taxon>
        <taxon>Mycobacteriaceae</taxon>
        <taxon>Mycolicibacterium</taxon>
    </lineage>
</organism>
<dbReference type="InterPro" id="IPR001387">
    <property type="entry name" value="Cro/C1-type_HTH"/>
</dbReference>